<dbReference type="SFLD" id="SFLDG01129">
    <property type="entry name" value="C1.5:_HAD__Beta-PGM__Phosphata"/>
    <property type="match status" value="1"/>
</dbReference>
<reference evidence="1 2" key="1">
    <citation type="journal article" date="2018" name="ACS Chem. Biol.">
        <title>Ketoreductase domain dysfunction expands chemodiversity: malyngamide biosynthesis in the cyanobacterium Okeania hirsuta.</title>
        <authorList>
            <person name="Moss N.A."/>
            <person name="Leao T."/>
            <person name="Rankin M."/>
            <person name="McCullough T.M."/>
            <person name="Qu P."/>
            <person name="Korobeynikov A."/>
            <person name="Smith J.L."/>
            <person name="Gerwick L."/>
            <person name="Gerwick W.H."/>
        </authorList>
    </citation>
    <scope>NUCLEOTIDE SEQUENCE [LARGE SCALE GENOMIC DNA]</scope>
    <source>
        <strain evidence="1 2">PAB10Feb10-1</strain>
    </source>
</reference>
<evidence type="ECO:0000313" key="2">
    <source>
        <dbReference type="Proteomes" id="UP000269154"/>
    </source>
</evidence>
<organism evidence="1 2">
    <name type="scientific">Okeania hirsuta</name>
    <dbReference type="NCBI Taxonomy" id="1458930"/>
    <lineage>
        <taxon>Bacteria</taxon>
        <taxon>Bacillati</taxon>
        <taxon>Cyanobacteriota</taxon>
        <taxon>Cyanophyceae</taxon>
        <taxon>Oscillatoriophycideae</taxon>
        <taxon>Oscillatoriales</taxon>
        <taxon>Microcoleaceae</taxon>
        <taxon>Okeania</taxon>
    </lineage>
</organism>
<dbReference type="CDD" id="cd07528">
    <property type="entry name" value="HAD_CbbY-like"/>
    <property type="match status" value="1"/>
</dbReference>
<dbReference type="Pfam" id="PF00702">
    <property type="entry name" value="Hydrolase"/>
    <property type="match status" value="1"/>
</dbReference>
<dbReference type="OrthoDB" id="9797743at2"/>
<dbReference type="Gene3D" id="3.40.50.1000">
    <property type="entry name" value="HAD superfamily/HAD-like"/>
    <property type="match status" value="1"/>
</dbReference>
<dbReference type="PANTHER" id="PTHR42896:SF2">
    <property type="entry name" value="CBBY-LIKE PROTEIN"/>
    <property type="match status" value="1"/>
</dbReference>
<dbReference type="RefSeq" id="WP_124145302.1">
    <property type="nucleotide sequence ID" value="NZ_CAWOKI010000076.1"/>
</dbReference>
<dbReference type="NCBIfam" id="TIGR01509">
    <property type="entry name" value="HAD-SF-IA-v3"/>
    <property type="match status" value="1"/>
</dbReference>
<dbReference type="Proteomes" id="UP000269154">
    <property type="component" value="Unassembled WGS sequence"/>
</dbReference>
<dbReference type="AlphaFoldDB" id="A0A3N6NPJ9"/>
<protein>
    <submittedName>
        <fullName evidence="1">HAD family hydrolase</fullName>
    </submittedName>
</protein>
<dbReference type="InterPro" id="IPR023198">
    <property type="entry name" value="PGP-like_dom2"/>
</dbReference>
<dbReference type="Gene3D" id="1.10.150.240">
    <property type="entry name" value="Putative phosphatase, domain 2"/>
    <property type="match status" value="1"/>
</dbReference>
<gene>
    <name evidence="1" type="ORF">D5R40_30470</name>
</gene>
<dbReference type="InterPro" id="IPR036412">
    <property type="entry name" value="HAD-like_sf"/>
</dbReference>
<accession>A0A3N6NPJ9</accession>
<dbReference type="EMBL" id="RCBY01000345">
    <property type="protein sequence ID" value="RQH23300.1"/>
    <property type="molecule type" value="Genomic_DNA"/>
</dbReference>
<dbReference type="GO" id="GO:0016787">
    <property type="term" value="F:hydrolase activity"/>
    <property type="evidence" value="ECO:0007669"/>
    <property type="project" value="UniProtKB-KW"/>
</dbReference>
<keyword evidence="1" id="KW-0378">Hydrolase</keyword>
<comment type="caution">
    <text evidence="1">The sequence shown here is derived from an EMBL/GenBank/DDBJ whole genome shotgun (WGS) entry which is preliminary data.</text>
</comment>
<dbReference type="InterPro" id="IPR006439">
    <property type="entry name" value="HAD-SF_hydro_IA"/>
</dbReference>
<dbReference type="SFLD" id="SFLDF00035">
    <property type="entry name" value="phosphoglycolate_phosphatase"/>
    <property type="match status" value="1"/>
</dbReference>
<keyword evidence="2" id="KW-1185">Reference proteome</keyword>
<evidence type="ECO:0000313" key="1">
    <source>
        <dbReference type="EMBL" id="RQH23300.1"/>
    </source>
</evidence>
<dbReference type="SUPFAM" id="SSF56784">
    <property type="entry name" value="HAD-like"/>
    <property type="match status" value="1"/>
</dbReference>
<dbReference type="InterPro" id="IPR044999">
    <property type="entry name" value="CbbY-like"/>
</dbReference>
<dbReference type="SFLD" id="SFLDS00003">
    <property type="entry name" value="Haloacid_Dehalogenase"/>
    <property type="match status" value="1"/>
</dbReference>
<dbReference type="InterPro" id="IPR023214">
    <property type="entry name" value="HAD_sf"/>
</dbReference>
<sequence length="254" mass="28513">MTELFTLIFDVDGTLANTERDGHRIAFNQAFATAGLDWEWSVSLYGELLEVAGGKERINFYISRYQPEFKSSIPLQELIYNLHAMKTQYYQRLLATGTIPLRLGVKRLLAEARNQKIRLAIATTSTLENVTALLENTLGKESLSWFEIIAAGDIVSQKKPAPDIYYYVLEKMNIQPDNCLVFEDSDNGLKAALTVGLKTIVTVNDYTQNQDFTGATLVLNHLGEPDKSFTVIAGDAKGKTYIDMNLIDDIINFR</sequence>
<dbReference type="SFLD" id="SFLDG01135">
    <property type="entry name" value="C1.5.6:_HAD__Beta-PGM__Phospha"/>
    <property type="match status" value="1"/>
</dbReference>
<dbReference type="PANTHER" id="PTHR42896">
    <property type="entry name" value="XYLULOSE-1,5-BISPHOSPHATE (XUBP) PHOSPHATASE"/>
    <property type="match status" value="1"/>
</dbReference>
<proteinExistence type="predicted"/>
<name>A0A3N6NPJ9_9CYAN</name>